<feature type="signal peptide" evidence="1">
    <location>
        <begin position="1"/>
        <end position="27"/>
    </location>
</feature>
<dbReference type="AlphaFoldDB" id="A0A516SJT9"/>
<evidence type="ECO:0000313" key="2">
    <source>
        <dbReference type="EMBL" id="QDQ28410.1"/>
    </source>
</evidence>
<dbReference type="EMBL" id="CP041730">
    <property type="protein sequence ID" value="QDQ28410.1"/>
    <property type="molecule type" value="Genomic_DNA"/>
</dbReference>
<evidence type="ECO:0000313" key="3">
    <source>
        <dbReference type="Proteomes" id="UP000317550"/>
    </source>
</evidence>
<protein>
    <submittedName>
        <fullName evidence="2">Uncharacterized protein</fullName>
    </submittedName>
</protein>
<reference evidence="3" key="1">
    <citation type="submission" date="2019-07" db="EMBL/GenBank/DDBJ databases">
        <title>Chitinimonas sp. nov., isolated from Ny-Alesund, arctica soil.</title>
        <authorList>
            <person name="Xu Q."/>
            <person name="Peng F."/>
        </authorList>
    </citation>
    <scope>NUCLEOTIDE SEQUENCE [LARGE SCALE GENOMIC DNA]</scope>
    <source>
        <strain evidence="3">R3-44</strain>
    </source>
</reference>
<keyword evidence="3" id="KW-1185">Reference proteome</keyword>
<dbReference type="OrthoDB" id="9132139at2"/>
<dbReference type="Proteomes" id="UP000317550">
    <property type="component" value="Chromosome"/>
</dbReference>
<evidence type="ECO:0000256" key="1">
    <source>
        <dbReference type="SAM" id="SignalP"/>
    </source>
</evidence>
<accession>A0A516SJT9</accession>
<dbReference type="KEGG" id="cari:FNU76_19755"/>
<keyword evidence="1" id="KW-0732">Signal</keyword>
<proteinExistence type="predicted"/>
<name>A0A516SJT9_9NEIS</name>
<feature type="chain" id="PRO_5022095668" evidence="1">
    <location>
        <begin position="28"/>
        <end position="402"/>
    </location>
</feature>
<gene>
    <name evidence="2" type="ORF">FNU76_19755</name>
</gene>
<dbReference type="RefSeq" id="WP_144279793.1">
    <property type="nucleotide sequence ID" value="NZ_CP041730.1"/>
</dbReference>
<sequence length="402" mass="41880">MMHTKAILRTIALSLLLAGSAVGSAQAAGSTRIDGKATQLKRTAASQTGFDGNGWYWNPAEAGTGFLFEAQGNNGFAGFFMYDESSGKPVWYVVSGPFTANGNGGYGFSGTLQRYQGGQPASSTQYTSPTATSVGNVQITFSAANQAHVQFPGRTMEAVRFNFSDLSKPAGASQPEVGWFWNPAEGGRGYAVEVQNNRVFMAMFHYNSDGSPTWNVVQGDIGSGTLSSSFDTYSGGQSLSGNYRTPTLPVSQGQYVMRFGDPCVGQVQYGNVPTVAVQRFAFGGLPAGYECRARANAVSASIPGRYTGTFSGSELGTFDVNIDTLGRVTGGGYSNTFQLRFGTVGQVTPDGRLSLTATASGVAGASNYTGTIGATCTINGTWAYTMMSGGGQFAGAKSGTCP</sequence>
<organism evidence="2 3">
    <name type="scientific">Chitinimonas arctica</name>
    <dbReference type="NCBI Taxonomy" id="2594795"/>
    <lineage>
        <taxon>Bacteria</taxon>
        <taxon>Pseudomonadati</taxon>
        <taxon>Pseudomonadota</taxon>
        <taxon>Betaproteobacteria</taxon>
        <taxon>Neisseriales</taxon>
        <taxon>Chitinibacteraceae</taxon>
        <taxon>Chitinimonas</taxon>
    </lineage>
</organism>